<feature type="compositionally biased region" description="Basic and acidic residues" evidence="1">
    <location>
        <begin position="76"/>
        <end position="94"/>
    </location>
</feature>
<evidence type="ECO:0000256" key="1">
    <source>
        <dbReference type="SAM" id="MobiDB-lite"/>
    </source>
</evidence>
<gene>
    <name evidence="2" type="ORF">JTE90_021660</name>
</gene>
<organism evidence="2 3">
    <name type="scientific">Oedothorax gibbosus</name>
    <dbReference type="NCBI Taxonomy" id="931172"/>
    <lineage>
        <taxon>Eukaryota</taxon>
        <taxon>Metazoa</taxon>
        <taxon>Ecdysozoa</taxon>
        <taxon>Arthropoda</taxon>
        <taxon>Chelicerata</taxon>
        <taxon>Arachnida</taxon>
        <taxon>Araneae</taxon>
        <taxon>Araneomorphae</taxon>
        <taxon>Entelegynae</taxon>
        <taxon>Araneoidea</taxon>
        <taxon>Linyphiidae</taxon>
        <taxon>Erigoninae</taxon>
        <taxon>Oedothorax</taxon>
    </lineage>
</organism>
<accession>A0AAV6VP68</accession>
<feature type="compositionally biased region" description="Polar residues" evidence="1">
    <location>
        <begin position="63"/>
        <end position="74"/>
    </location>
</feature>
<reference evidence="2 3" key="1">
    <citation type="journal article" date="2022" name="Nat. Ecol. Evol.">
        <title>A masculinizing supergene underlies an exaggerated male reproductive morph in a spider.</title>
        <authorList>
            <person name="Hendrickx F."/>
            <person name="De Corte Z."/>
            <person name="Sonet G."/>
            <person name="Van Belleghem S.M."/>
            <person name="Kostlbacher S."/>
            <person name="Vangestel C."/>
        </authorList>
    </citation>
    <scope>NUCLEOTIDE SEQUENCE [LARGE SCALE GENOMIC DNA]</scope>
    <source>
        <strain evidence="2">W744_W776</strain>
    </source>
</reference>
<sequence>MRTQRKNKCTNGKVCKCCQRWYKAAKEAKDRNDTELKILSNNIMDQIDACPQKLGFTDETHVSQRLSPEQQSLFTHPEHERPRRKPGRDNRRGP</sequence>
<evidence type="ECO:0000313" key="3">
    <source>
        <dbReference type="Proteomes" id="UP000827092"/>
    </source>
</evidence>
<protein>
    <submittedName>
        <fullName evidence="2">Uncharacterized protein</fullName>
    </submittedName>
</protein>
<dbReference type="Proteomes" id="UP000827092">
    <property type="component" value="Unassembled WGS sequence"/>
</dbReference>
<proteinExistence type="predicted"/>
<dbReference type="AlphaFoldDB" id="A0AAV6VP68"/>
<evidence type="ECO:0000313" key="2">
    <source>
        <dbReference type="EMBL" id="KAG8198419.1"/>
    </source>
</evidence>
<comment type="caution">
    <text evidence="2">The sequence shown here is derived from an EMBL/GenBank/DDBJ whole genome shotgun (WGS) entry which is preliminary data.</text>
</comment>
<feature type="region of interest" description="Disordered" evidence="1">
    <location>
        <begin position="58"/>
        <end position="94"/>
    </location>
</feature>
<keyword evidence="3" id="KW-1185">Reference proteome</keyword>
<dbReference type="EMBL" id="JAFNEN010000041">
    <property type="protein sequence ID" value="KAG8198419.1"/>
    <property type="molecule type" value="Genomic_DNA"/>
</dbReference>
<name>A0AAV6VP68_9ARAC</name>